<sequence length="413" mass="45492">MAVASEPAMIAFAEAIKKHLKHHYPKLDMNKDRTHFLWSPQFLDKFNPPAAPSVSPEMIDLANFVAAQDPALFAHLSEFLEAEAFMIQEQKLRASQGQQARERLEQERTGKVALDRYRQAKITETKLEQHGKASDSLIDREGTTSGHSSTVVINGKRFIQIPDDPAPSFASTPLLPGIEAHAQSAFPRHDPPPNGGYGAYGPSASAANLSSLSPTVRTVLEESAPTFKNTGDELVSRTRQIEARNARRSQELSSKGTKRHFYTGLGIASKRPKTAAAPIEELNGSPEVLADPVIDEDPLGPVAVTKTKRGGDTVLDPEYISSHHSSDIVEHADQATHGVVEDTPEDQEADYADKSSISSTEEDPTLVEDLKEVLQRYGEVLHDFVAVVRREAREAVRAVVREELRKEREQNTE</sequence>
<gene>
    <name evidence="2" type="ORF">SLS60_005328</name>
</gene>
<feature type="region of interest" description="Disordered" evidence="1">
    <location>
        <begin position="341"/>
        <end position="364"/>
    </location>
</feature>
<dbReference type="Proteomes" id="UP001521785">
    <property type="component" value="Unassembled WGS sequence"/>
</dbReference>
<keyword evidence="3" id="KW-1185">Reference proteome</keyword>
<comment type="caution">
    <text evidence="2">The sequence shown here is derived from an EMBL/GenBank/DDBJ whole genome shotgun (WGS) entry which is preliminary data.</text>
</comment>
<evidence type="ECO:0000256" key="1">
    <source>
        <dbReference type="SAM" id="MobiDB-lite"/>
    </source>
</evidence>
<organism evidence="2 3">
    <name type="scientific">Paraconiothyrium brasiliense</name>
    <dbReference type="NCBI Taxonomy" id="300254"/>
    <lineage>
        <taxon>Eukaryota</taxon>
        <taxon>Fungi</taxon>
        <taxon>Dikarya</taxon>
        <taxon>Ascomycota</taxon>
        <taxon>Pezizomycotina</taxon>
        <taxon>Dothideomycetes</taxon>
        <taxon>Pleosporomycetidae</taxon>
        <taxon>Pleosporales</taxon>
        <taxon>Massarineae</taxon>
        <taxon>Didymosphaeriaceae</taxon>
        <taxon>Paraconiothyrium</taxon>
    </lineage>
</organism>
<evidence type="ECO:0000313" key="3">
    <source>
        <dbReference type="Proteomes" id="UP001521785"/>
    </source>
</evidence>
<name>A0ABR3RHH9_9PLEO</name>
<protein>
    <submittedName>
        <fullName evidence="2">Uncharacterized protein</fullName>
    </submittedName>
</protein>
<accession>A0ABR3RHH9</accession>
<evidence type="ECO:0000313" key="2">
    <source>
        <dbReference type="EMBL" id="KAL1603738.1"/>
    </source>
</evidence>
<reference evidence="2 3" key="1">
    <citation type="submission" date="2024-02" db="EMBL/GenBank/DDBJ databases">
        <title>De novo assembly and annotation of 12 fungi associated with fruit tree decline syndrome in Ontario, Canada.</title>
        <authorList>
            <person name="Sulman M."/>
            <person name="Ellouze W."/>
            <person name="Ilyukhin E."/>
        </authorList>
    </citation>
    <scope>NUCLEOTIDE SEQUENCE [LARGE SCALE GENOMIC DNA]</scope>
    <source>
        <strain evidence="2 3">M42-189</strain>
    </source>
</reference>
<dbReference type="EMBL" id="JAKJXO020000006">
    <property type="protein sequence ID" value="KAL1603738.1"/>
    <property type="molecule type" value="Genomic_DNA"/>
</dbReference>
<proteinExistence type="predicted"/>